<dbReference type="AlphaFoldDB" id="A0A3L0VXH0"/>
<feature type="transmembrane region" description="Helical" evidence="7">
    <location>
        <begin position="254"/>
        <end position="273"/>
    </location>
</feature>
<feature type="transmembrane region" description="Helical" evidence="7">
    <location>
        <begin position="134"/>
        <end position="152"/>
    </location>
</feature>
<keyword evidence="6 7" id="KW-0472">Membrane</keyword>
<dbReference type="GO" id="GO:0005886">
    <property type="term" value="C:plasma membrane"/>
    <property type="evidence" value="ECO:0007669"/>
    <property type="project" value="UniProtKB-SubCell"/>
</dbReference>
<comment type="caution">
    <text evidence="9">The sequence shown here is derived from an EMBL/GenBank/DDBJ whole genome shotgun (WGS) entry which is preliminary data.</text>
</comment>
<organism evidence="9">
    <name type="scientific">Escherichia coli</name>
    <dbReference type="NCBI Taxonomy" id="562"/>
    <lineage>
        <taxon>Bacteria</taxon>
        <taxon>Pseudomonadati</taxon>
        <taxon>Pseudomonadota</taxon>
        <taxon>Gammaproteobacteria</taxon>
        <taxon>Enterobacterales</taxon>
        <taxon>Enterobacteriaceae</taxon>
        <taxon>Escherichia</taxon>
    </lineage>
</organism>
<protein>
    <submittedName>
        <fullName evidence="9">EamA family transporter</fullName>
    </submittedName>
</protein>
<feature type="domain" description="EamA" evidence="8">
    <location>
        <begin position="3"/>
        <end position="128"/>
    </location>
</feature>
<feature type="transmembrane region" description="Helical" evidence="7">
    <location>
        <begin position="228"/>
        <end position="248"/>
    </location>
</feature>
<evidence type="ECO:0000256" key="3">
    <source>
        <dbReference type="ARBA" id="ARBA00022475"/>
    </source>
</evidence>
<dbReference type="PANTHER" id="PTHR32322:SF2">
    <property type="entry name" value="EAMA DOMAIN-CONTAINING PROTEIN"/>
    <property type="match status" value="1"/>
</dbReference>
<comment type="subcellular location">
    <subcellularLocation>
        <location evidence="1">Cell membrane</location>
        <topology evidence="1">Multi-pass membrane protein</topology>
    </subcellularLocation>
</comment>
<dbReference type="PANTHER" id="PTHR32322">
    <property type="entry name" value="INNER MEMBRANE TRANSPORTER"/>
    <property type="match status" value="1"/>
</dbReference>
<evidence type="ECO:0000313" key="9">
    <source>
        <dbReference type="EMBL" id="MHO04696.1"/>
    </source>
</evidence>
<evidence type="ECO:0000256" key="1">
    <source>
        <dbReference type="ARBA" id="ARBA00004651"/>
    </source>
</evidence>
<keyword evidence="5 7" id="KW-1133">Transmembrane helix</keyword>
<accession>A0A3L0VXH0</accession>
<sequence length="297" mass="32345">MPLLIALLAPLLWGSTYAVVSLYLTDYSPYWVAVWRALPAGLLLLLLHPRLPPLPWGKQFLLAFCNIAAFFALLFVAAFRLPGAVAGTLGATLPLVLMLLAWLQDGTRPTLKWLLLGVMGLAGVLLLLNPSANLDPIGVTCALLATLLIGQSSRWMQRWPVSDLLALTAWQLLLGGLMLIPLAWWLAGPMPLPQPAAAPGLVWLILLNTALAYWAWLWGLKRHGPEVMGMLALTNPMVAVSLGVLMVGETLDGRQWLGIGVILLSLFLMKLPARSFFKRWQARRANIAGAAITDDKA</sequence>
<dbReference type="EMBL" id="RNRV01000014">
    <property type="protein sequence ID" value="MHO04696.1"/>
    <property type="molecule type" value="Genomic_DNA"/>
</dbReference>
<evidence type="ECO:0000256" key="7">
    <source>
        <dbReference type="SAM" id="Phobius"/>
    </source>
</evidence>
<keyword evidence="4 7" id="KW-0812">Transmembrane</keyword>
<feature type="transmembrane region" description="Helical" evidence="7">
    <location>
        <begin position="196"/>
        <end position="216"/>
    </location>
</feature>
<evidence type="ECO:0000256" key="6">
    <source>
        <dbReference type="ARBA" id="ARBA00023136"/>
    </source>
</evidence>
<name>A0A3L0VXH0_ECOLX</name>
<feature type="transmembrane region" description="Helical" evidence="7">
    <location>
        <begin position="110"/>
        <end position="128"/>
    </location>
</feature>
<proteinExistence type="inferred from homology"/>
<evidence type="ECO:0000256" key="2">
    <source>
        <dbReference type="ARBA" id="ARBA00007362"/>
    </source>
</evidence>
<evidence type="ECO:0000259" key="8">
    <source>
        <dbReference type="Pfam" id="PF00892"/>
    </source>
</evidence>
<feature type="transmembrane region" description="Helical" evidence="7">
    <location>
        <begin position="60"/>
        <end position="79"/>
    </location>
</feature>
<feature type="transmembrane region" description="Helical" evidence="7">
    <location>
        <begin position="164"/>
        <end position="184"/>
    </location>
</feature>
<dbReference type="SUPFAM" id="SSF103481">
    <property type="entry name" value="Multidrug resistance efflux transporter EmrE"/>
    <property type="match status" value="2"/>
</dbReference>
<dbReference type="InterPro" id="IPR037185">
    <property type="entry name" value="EmrE-like"/>
</dbReference>
<evidence type="ECO:0000256" key="5">
    <source>
        <dbReference type="ARBA" id="ARBA00022989"/>
    </source>
</evidence>
<dbReference type="InterPro" id="IPR050638">
    <property type="entry name" value="AA-Vitamin_Transporters"/>
</dbReference>
<gene>
    <name evidence="9" type="ORF">D9F05_09955</name>
</gene>
<comment type="similarity">
    <text evidence="2">Belongs to the EamA transporter family.</text>
</comment>
<evidence type="ECO:0000256" key="4">
    <source>
        <dbReference type="ARBA" id="ARBA00022692"/>
    </source>
</evidence>
<dbReference type="Pfam" id="PF00892">
    <property type="entry name" value="EamA"/>
    <property type="match status" value="2"/>
</dbReference>
<feature type="transmembrane region" description="Helical" evidence="7">
    <location>
        <begin position="28"/>
        <end position="48"/>
    </location>
</feature>
<feature type="transmembrane region" description="Helical" evidence="7">
    <location>
        <begin position="85"/>
        <end position="103"/>
    </location>
</feature>
<dbReference type="InterPro" id="IPR000620">
    <property type="entry name" value="EamA_dom"/>
</dbReference>
<keyword evidence="3" id="KW-1003">Cell membrane</keyword>
<reference evidence="9" key="1">
    <citation type="submission" date="2018-10" db="EMBL/GenBank/DDBJ databases">
        <authorList>
            <consortium name="NARMS: The National Antimicrobial Resistance Monitoring System"/>
        </authorList>
    </citation>
    <scope>NUCLEOTIDE SEQUENCE [LARGE SCALE GENOMIC DNA]</scope>
    <source>
        <strain evidence="9">CVM N17EC0388</strain>
    </source>
</reference>
<feature type="domain" description="EamA" evidence="8">
    <location>
        <begin position="137"/>
        <end position="269"/>
    </location>
</feature>